<dbReference type="EMBL" id="MLQS01000031">
    <property type="protein sequence ID" value="OIJ17723.1"/>
    <property type="molecule type" value="Genomic_DNA"/>
</dbReference>
<gene>
    <name evidence="1" type="ORF">BKP45_19325</name>
</gene>
<organism evidence="1 2">
    <name type="scientific">Anaerobacillus alkalidiazotrophicus</name>
    <dbReference type="NCBI Taxonomy" id="472963"/>
    <lineage>
        <taxon>Bacteria</taxon>
        <taxon>Bacillati</taxon>
        <taxon>Bacillota</taxon>
        <taxon>Bacilli</taxon>
        <taxon>Bacillales</taxon>
        <taxon>Bacillaceae</taxon>
        <taxon>Anaerobacillus</taxon>
    </lineage>
</organism>
<dbReference type="RefSeq" id="WP_071390814.1">
    <property type="nucleotide sequence ID" value="NZ_MLQS01000031.1"/>
</dbReference>
<comment type="caution">
    <text evidence="1">The sequence shown here is derived from an EMBL/GenBank/DDBJ whole genome shotgun (WGS) entry which is preliminary data.</text>
</comment>
<evidence type="ECO:0008006" key="3">
    <source>
        <dbReference type="Google" id="ProtNLM"/>
    </source>
</evidence>
<dbReference type="Proteomes" id="UP000180057">
    <property type="component" value="Unassembled WGS sequence"/>
</dbReference>
<protein>
    <recommendedName>
        <fullName evidence="3">Helicase XPB/Ssl2 N-terminal domain-containing protein</fullName>
    </recommendedName>
</protein>
<keyword evidence="2" id="KW-1185">Reference proteome</keyword>
<dbReference type="STRING" id="472963.BKP45_19325"/>
<sequence length="564" mass="66550">MVIITLEQCLKQLSSSVKNNIIKKQDEILIGITTTNNLDQRLLNQEYRRKLLNSCSDLEKKYMISFINKYNAYLCTIEKEEQTAEEKLALLLLRQKGLLFKVDIKKHEQSFVMPIEVVESYFESTFQNAGDIVYSKSTLSTKKYLYYILELLLLIKEKKVKRLADLHSLQKQKFKGVDLALLLGFIEDECLVKKGNNQYFIIEDSCTRFFKQANVEIKQKIAHFFIMSILKNPFSAMFINWVIFRYPNEKGIPIREIVSYLKQSDIQIDDSIYDVIEQLKLFQVITVDDGEIYLSNDDIGHNSDLKGIESGILQFLIPIYVNNSDLWTFCYWGEIRNWESMAEIIFNKETIRHSLQEERDIEVLVKCLQKYLPKMTVESWRRFFVEWKEKEKLVNKKENIIFYAVTEKLYQSYITKKWSDWILLTKEGILIEKDLEVKFENLLKELSVMIVNLNKRKPTYSEKKELVIINEFPQMNTTLPEIEKLPKQWFRLTAYEERVLQRIVKQAIVLQLPIQIQLTNEDKIKLFPMKLCIKNGAYEIKSNANDYVSLSSISKLAIVHPLEL</sequence>
<proteinExistence type="predicted"/>
<reference evidence="1 2" key="1">
    <citation type="submission" date="2016-10" db="EMBL/GenBank/DDBJ databases">
        <title>Draft genome sequences of four alkaliphilic bacteria belonging to the Anaerobacillus genus.</title>
        <authorList>
            <person name="Bassil N.M."/>
            <person name="Lloyd J.R."/>
        </authorList>
    </citation>
    <scope>NUCLEOTIDE SEQUENCE [LARGE SCALE GENOMIC DNA]</scope>
    <source>
        <strain evidence="1 2">DSM 22531</strain>
    </source>
</reference>
<dbReference type="AlphaFoldDB" id="A0A1S2LZR7"/>
<accession>A0A1S2LZR7</accession>
<evidence type="ECO:0000313" key="1">
    <source>
        <dbReference type="EMBL" id="OIJ17723.1"/>
    </source>
</evidence>
<name>A0A1S2LZR7_9BACI</name>
<dbReference type="OrthoDB" id="2842798at2"/>
<evidence type="ECO:0000313" key="2">
    <source>
        <dbReference type="Proteomes" id="UP000180057"/>
    </source>
</evidence>